<name>A0A2A7AVV0_9FIRM</name>
<dbReference type="InterPro" id="IPR003812">
    <property type="entry name" value="Fido"/>
</dbReference>
<dbReference type="Pfam" id="PF02661">
    <property type="entry name" value="Fic"/>
    <property type="match status" value="1"/>
</dbReference>
<dbReference type="AlphaFoldDB" id="A0A2A7AVV0"/>
<dbReference type="PROSITE" id="PS51459">
    <property type="entry name" value="FIDO"/>
    <property type="match status" value="1"/>
</dbReference>
<dbReference type="InterPro" id="IPR036597">
    <property type="entry name" value="Fido-like_dom_sf"/>
</dbReference>
<dbReference type="SUPFAM" id="SSF140931">
    <property type="entry name" value="Fic-like"/>
    <property type="match status" value="1"/>
</dbReference>
<dbReference type="OrthoDB" id="9813719at2"/>
<evidence type="ECO:0000313" key="2">
    <source>
        <dbReference type="EMBL" id="PDX83276.1"/>
    </source>
</evidence>
<sequence>MRAHVQKYPCEKLLAERDKEKQIQNLSQTMAELNIIHPFRDGNGRSTRELIRCMALEYGLPSTRATLTAKL</sequence>
<dbReference type="EMBL" id="NMTZ01000026">
    <property type="protein sequence ID" value="PDX83276.1"/>
    <property type="molecule type" value="Genomic_DNA"/>
</dbReference>
<feature type="domain" description="Fido" evidence="1">
    <location>
        <begin position="1"/>
        <end position="71"/>
    </location>
</feature>
<organism evidence="2 3">
    <name type="scientific">Faecalibacterium prausnitzii</name>
    <dbReference type="NCBI Taxonomy" id="853"/>
    <lineage>
        <taxon>Bacteria</taxon>
        <taxon>Bacillati</taxon>
        <taxon>Bacillota</taxon>
        <taxon>Clostridia</taxon>
        <taxon>Eubacteriales</taxon>
        <taxon>Oscillospiraceae</taxon>
        <taxon>Faecalibacterium</taxon>
    </lineage>
</organism>
<accession>A0A2A7AVV0</accession>
<evidence type="ECO:0000313" key="3">
    <source>
        <dbReference type="Proteomes" id="UP000220480"/>
    </source>
</evidence>
<proteinExistence type="predicted"/>
<gene>
    <name evidence="2" type="ORF">CGS59_10300</name>
</gene>
<reference evidence="2 3" key="1">
    <citation type="journal article" date="2017" name="Front. Microbiol.">
        <title>New Insights into the Diversity of the Genus Faecalibacterium.</title>
        <authorList>
            <person name="Benevides L."/>
            <person name="Burman S."/>
            <person name="Martin R."/>
            <person name="Robert V."/>
            <person name="Thomas M."/>
            <person name="Miquel S."/>
            <person name="Chain F."/>
            <person name="Sokol H."/>
            <person name="Bermudez-Humaran L.G."/>
            <person name="Morrison M."/>
            <person name="Langella P."/>
            <person name="Azevedo V.A."/>
            <person name="Chatel J.M."/>
            <person name="Soares S."/>
        </authorList>
    </citation>
    <scope>NUCLEOTIDE SEQUENCE [LARGE SCALE GENOMIC DNA]</scope>
    <source>
        <strain evidence="2 3">CNCM I 4644</strain>
    </source>
</reference>
<comment type="caution">
    <text evidence="2">The sequence shown here is derived from an EMBL/GenBank/DDBJ whole genome shotgun (WGS) entry which is preliminary data.</text>
</comment>
<protein>
    <recommendedName>
        <fullName evidence="1">Fido domain-containing protein</fullName>
    </recommendedName>
</protein>
<dbReference type="Proteomes" id="UP000220480">
    <property type="component" value="Unassembled WGS sequence"/>
</dbReference>
<dbReference type="Gene3D" id="1.10.3290.10">
    <property type="entry name" value="Fido-like domain"/>
    <property type="match status" value="1"/>
</dbReference>
<evidence type="ECO:0000259" key="1">
    <source>
        <dbReference type="PROSITE" id="PS51459"/>
    </source>
</evidence>